<gene>
    <name evidence="3" type="ORF">EAY64_19715</name>
</gene>
<reference evidence="3 4" key="1">
    <citation type="submission" date="2018-10" db="EMBL/GenBank/DDBJ databases">
        <title>Draft genome sequence of Aquitalea MWU14-2217 isolated from a wild cranberry bog in Provincetown, Massachusetts.</title>
        <authorList>
            <person name="Ebadzadsahrai G."/>
            <person name="Soby S."/>
        </authorList>
    </citation>
    <scope>NUCLEOTIDE SEQUENCE [LARGE SCALE GENOMIC DNA]</scope>
    <source>
        <strain evidence="3 4">MWU14-2217</strain>
    </source>
</reference>
<evidence type="ECO:0008006" key="5">
    <source>
        <dbReference type="Google" id="ProtNLM"/>
    </source>
</evidence>
<organism evidence="3 4">
    <name type="scientific">Aquitalea palustris</name>
    <dbReference type="NCBI Taxonomy" id="2480983"/>
    <lineage>
        <taxon>Bacteria</taxon>
        <taxon>Pseudomonadati</taxon>
        <taxon>Pseudomonadota</taxon>
        <taxon>Betaproteobacteria</taxon>
        <taxon>Neisseriales</taxon>
        <taxon>Chromobacteriaceae</taxon>
        <taxon>Aquitalea</taxon>
    </lineage>
</organism>
<feature type="signal peptide" evidence="2">
    <location>
        <begin position="1"/>
        <end position="20"/>
    </location>
</feature>
<proteinExistence type="predicted"/>
<feature type="region of interest" description="Disordered" evidence="1">
    <location>
        <begin position="139"/>
        <end position="158"/>
    </location>
</feature>
<dbReference type="AlphaFoldDB" id="A0A454JD26"/>
<keyword evidence="2" id="KW-0732">Signal</keyword>
<evidence type="ECO:0000256" key="2">
    <source>
        <dbReference type="SAM" id="SignalP"/>
    </source>
</evidence>
<sequence>MWISLLFACIALLSGCSTMATSIAAKGSGTSRVYTASTEQVWAVLPGVVRASGLDYVNGDKQQGMALAQRSISAFSYGENVAIFVSPVQSPSKASQTRVEVVSKRTFAPNILATNWESVLLDGLATALAGRMTDTAAAVAPTPSSPLQHRDKVPPPSAYAPIDDAQAIPYIGDKGRARYPLYLKAATPKAFVINQRGGWRWIANDSDAMRKTLAICLADPGARCWLYAVDDQVVWQEDESKRTSLPELLLH</sequence>
<comment type="caution">
    <text evidence="3">The sequence shown here is derived from an EMBL/GenBank/DDBJ whole genome shotgun (WGS) entry which is preliminary data.</text>
</comment>
<evidence type="ECO:0000313" key="3">
    <source>
        <dbReference type="EMBL" id="RMC91081.1"/>
    </source>
</evidence>
<protein>
    <recommendedName>
        <fullName evidence="5">Conjugal transfer protein</fullName>
    </recommendedName>
</protein>
<feature type="chain" id="PRO_5019532889" description="Conjugal transfer protein" evidence="2">
    <location>
        <begin position="21"/>
        <end position="251"/>
    </location>
</feature>
<keyword evidence="4" id="KW-1185">Reference proteome</keyword>
<name>A0A454JD26_9NEIS</name>
<dbReference type="EMBL" id="RFAR01000127">
    <property type="protein sequence ID" value="RMC91081.1"/>
    <property type="molecule type" value="Genomic_DNA"/>
</dbReference>
<evidence type="ECO:0000256" key="1">
    <source>
        <dbReference type="SAM" id="MobiDB-lite"/>
    </source>
</evidence>
<dbReference type="Proteomes" id="UP000274139">
    <property type="component" value="Unassembled WGS sequence"/>
</dbReference>
<evidence type="ECO:0000313" key="4">
    <source>
        <dbReference type="Proteomes" id="UP000274139"/>
    </source>
</evidence>
<accession>A0A454JD26</accession>